<name>A0A0C3AVN3_SERVB</name>
<evidence type="ECO:0000313" key="2">
    <source>
        <dbReference type="EMBL" id="KIM24059.1"/>
    </source>
</evidence>
<feature type="region of interest" description="Disordered" evidence="1">
    <location>
        <begin position="1"/>
        <end position="54"/>
    </location>
</feature>
<reference evidence="2 3" key="1">
    <citation type="submission" date="2014-04" db="EMBL/GenBank/DDBJ databases">
        <authorList>
            <consortium name="DOE Joint Genome Institute"/>
            <person name="Kuo A."/>
            <person name="Zuccaro A."/>
            <person name="Kohler A."/>
            <person name="Nagy L.G."/>
            <person name="Floudas D."/>
            <person name="Copeland A."/>
            <person name="Barry K.W."/>
            <person name="Cichocki N."/>
            <person name="Veneault-Fourrey C."/>
            <person name="LaButti K."/>
            <person name="Lindquist E.A."/>
            <person name="Lipzen A."/>
            <person name="Lundell T."/>
            <person name="Morin E."/>
            <person name="Murat C."/>
            <person name="Sun H."/>
            <person name="Tunlid A."/>
            <person name="Henrissat B."/>
            <person name="Grigoriev I.V."/>
            <person name="Hibbett D.S."/>
            <person name="Martin F."/>
            <person name="Nordberg H.P."/>
            <person name="Cantor M.N."/>
            <person name="Hua S.X."/>
        </authorList>
    </citation>
    <scope>NUCLEOTIDE SEQUENCE [LARGE SCALE GENOMIC DNA]</scope>
    <source>
        <strain evidence="2 3">MAFF 305830</strain>
    </source>
</reference>
<dbReference type="STRING" id="933852.A0A0C3AVN3"/>
<dbReference type="SUPFAM" id="SSF53335">
    <property type="entry name" value="S-adenosyl-L-methionine-dependent methyltransferases"/>
    <property type="match status" value="1"/>
</dbReference>
<dbReference type="CDD" id="cd02440">
    <property type="entry name" value="AdoMet_MTases"/>
    <property type="match status" value="1"/>
</dbReference>
<dbReference type="HOGENOM" id="CLU_010595_5_0_1"/>
<dbReference type="EMBL" id="KN824328">
    <property type="protein sequence ID" value="KIM24059.1"/>
    <property type="molecule type" value="Genomic_DNA"/>
</dbReference>
<evidence type="ECO:0000313" key="3">
    <source>
        <dbReference type="Proteomes" id="UP000054097"/>
    </source>
</evidence>
<accession>A0A0C3AVN3</accession>
<evidence type="ECO:0000256" key="1">
    <source>
        <dbReference type="SAM" id="MobiDB-lite"/>
    </source>
</evidence>
<feature type="compositionally biased region" description="Polar residues" evidence="1">
    <location>
        <begin position="27"/>
        <end position="44"/>
    </location>
</feature>
<dbReference type="Gene3D" id="3.40.50.150">
    <property type="entry name" value="Vaccinia Virus protein VP39"/>
    <property type="match status" value="1"/>
</dbReference>
<dbReference type="Proteomes" id="UP000054097">
    <property type="component" value="Unassembled WGS sequence"/>
</dbReference>
<protein>
    <recommendedName>
        <fullName evidence="4">Methyltransferase domain-containing protein</fullName>
    </recommendedName>
</protein>
<gene>
    <name evidence="2" type="ORF">M408DRAFT_331978</name>
</gene>
<dbReference type="OrthoDB" id="2013972at2759"/>
<reference evidence="3" key="2">
    <citation type="submission" date="2015-01" db="EMBL/GenBank/DDBJ databases">
        <title>Evolutionary Origins and Diversification of the Mycorrhizal Mutualists.</title>
        <authorList>
            <consortium name="DOE Joint Genome Institute"/>
            <consortium name="Mycorrhizal Genomics Consortium"/>
            <person name="Kohler A."/>
            <person name="Kuo A."/>
            <person name="Nagy L.G."/>
            <person name="Floudas D."/>
            <person name="Copeland A."/>
            <person name="Barry K.W."/>
            <person name="Cichocki N."/>
            <person name="Veneault-Fourrey C."/>
            <person name="LaButti K."/>
            <person name="Lindquist E.A."/>
            <person name="Lipzen A."/>
            <person name="Lundell T."/>
            <person name="Morin E."/>
            <person name="Murat C."/>
            <person name="Riley R."/>
            <person name="Ohm R."/>
            <person name="Sun H."/>
            <person name="Tunlid A."/>
            <person name="Henrissat B."/>
            <person name="Grigoriev I.V."/>
            <person name="Hibbett D.S."/>
            <person name="Martin F."/>
        </authorList>
    </citation>
    <scope>NUCLEOTIDE SEQUENCE [LARGE SCALE GENOMIC DNA]</scope>
    <source>
        <strain evidence="3">MAFF 305830</strain>
    </source>
</reference>
<sequence length="452" mass="50980">MSRWPPNRWEEDELVSKTRARVDQGALNLTPSQAETSYQGSMAGTNRHDDDAASSRVSMYSYRSNDRDNMRFVKEVDGRTINALSDQYYLPTDDPEWERLDKQHVAVVLGLGGLYPAKEVVRAVLAQQEGVQKSILDLGCGTGVWAVEMAKEFPWADVVGVDLALCPLEPENVPPNCRFEMDNLNLGLSHYENQFDVVHLRFVGSGLKDFPQRMKDVHATLKPGGVVLWVDVDYSLYFTPEFRYIPFALDANDPVGAWGQRSLAEMRRACTIVGSDIHGMEDALDNGLWNNEQIDPETCKTGSLYLPIGPWATHEDPAITQKLRYIGALMRTDAINGMKSIRPLLSKFWPPEIVDQWAKMAQKENMEMKNSPSMRVRLAWGRKRADGEERAPPLPLRPEPTESSSDDDALSDTDTKPYPFLFIYDSPEVSMEQKLLRNRDKVVSLPPSPSKS</sequence>
<feature type="region of interest" description="Disordered" evidence="1">
    <location>
        <begin position="383"/>
        <end position="414"/>
    </location>
</feature>
<organism evidence="2 3">
    <name type="scientific">Serendipita vermifera MAFF 305830</name>
    <dbReference type="NCBI Taxonomy" id="933852"/>
    <lineage>
        <taxon>Eukaryota</taxon>
        <taxon>Fungi</taxon>
        <taxon>Dikarya</taxon>
        <taxon>Basidiomycota</taxon>
        <taxon>Agaricomycotina</taxon>
        <taxon>Agaricomycetes</taxon>
        <taxon>Sebacinales</taxon>
        <taxon>Serendipitaceae</taxon>
        <taxon>Serendipita</taxon>
    </lineage>
</organism>
<dbReference type="PANTHER" id="PTHR43591">
    <property type="entry name" value="METHYLTRANSFERASE"/>
    <property type="match status" value="1"/>
</dbReference>
<dbReference type="Pfam" id="PF13489">
    <property type="entry name" value="Methyltransf_23"/>
    <property type="match status" value="1"/>
</dbReference>
<keyword evidence="3" id="KW-1185">Reference proteome</keyword>
<dbReference type="InterPro" id="IPR029063">
    <property type="entry name" value="SAM-dependent_MTases_sf"/>
</dbReference>
<dbReference type="AlphaFoldDB" id="A0A0C3AVN3"/>
<evidence type="ECO:0008006" key="4">
    <source>
        <dbReference type="Google" id="ProtNLM"/>
    </source>
</evidence>
<proteinExistence type="predicted"/>